<dbReference type="InParanoid" id="A0A401GNK1"/>
<dbReference type="GeneID" id="38780710"/>
<dbReference type="Proteomes" id="UP000287166">
    <property type="component" value="Unassembled WGS sequence"/>
</dbReference>
<reference evidence="1 2" key="1">
    <citation type="journal article" date="2018" name="Sci. Rep.">
        <title>Genome sequence of the cauliflower mushroom Sparassis crispa (Hanabiratake) and its association with beneficial usage.</title>
        <authorList>
            <person name="Kiyama R."/>
            <person name="Furutani Y."/>
            <person name="Kawaguchi K."/>
            <person name="Nakanishi T."/>
        </authorList>
    </citation>
    <scope>NUCLEOTIDE SEQUENCE [LARGE SCALE GENOMIC DNA]</scope>
</reference>
<gene>
    <name evidence="1" type="ORF">SCP_0508500</name>
</gene>
<keyword evidence="2" id="KW-1185">Reference proteome</keyword>
<dbReference type="RefSeq" id="XP_027614706.1">
    <property type="nucleotide sequence ID" value="XM_027758905.1"/>
</dbReference>
<dbReference type="AlphaFoldDB" id="A0A401GNK1"/>
<proteinExistence type="predicted"/>
<evidence type="ECO:0000313" key="2">
    <source>
        <dbReference type="Proteomes" id="UP000287166"/>
    </source>
</evidence>
<name>A0A401GNK1_9APHY</name>
<comment type="caution">
    <text evidence="1">The sequence shown here is derived from an EMBL/GenBank/DDBJ whole genome shotgun (WGS) entry which is preliminary data.</text>
</comment>
<dbReference type="OrthoDB" id="2792997at2759"/>
<organism evidence="1 2">
    <name type="scientific">Sparassis crispa</name>
    <dbReference type="NCBI Taxonomy" id="139825"/>
    <lineage>
        <taxon>Eukaryota</taxon>
        <taxon>Fungi</taxon>
        <taxon>Dikarya</taxon>
        <taxon>Basidiomycota</taxon>
        <taxon>Agaricomycotina</taxon>
        <taxon>Agaricomycetes</taxon>
        <taxon>Polyporales</taxon>
        <taxon>Sparassidaceae</taxon>
        <taxon>Sparassis</taxon>
    </lineage>
</organism>
<sequence>MDSTESKEEHKSEPLTAACWLRVHVPVEITPQNDKESVLGGLAHLLVYMRQKVQADRRFALGLLLCRTDFFV</sequence>
<accession>A0A401GNK1</accession>
<evidence type="ECO:0000313" key="1">
    <source>
        <dbReference type="EMBL" id="GBE83793.1"/>
    </source>
</evidence>
<protein>
    <submittedName>
        <fullName evidence="1">Uncharacterized protein</fullName>
    </submittedName>
</protein>
<dbReference type="EMBL" id="BFAD01000005">
    <property type="protein sequence ID" value="GBE83793.1"/>
    <property type="molecule type" value="Genomic_DNA"/>
</dbReference>